<dbReference type="Proteomes" id="UP000716004">
    <property type="component" value="Unassembled WGS sequence"/>
</dbReference>
<keyword evidence="5" id="KW-0670">Pyruvate</keyword>
<dbReference type="CDD" id="cd02014">
    <property type="entry name" value="TPP_POX"/>
    <property type="match status" value="1"/>
</dbReference>
<dbReference type="GO" id="GO:0030976">
    <property type="term" value="F:thiamine pyrophosphate binding"/>
    <property type="evidence" value="ECO:0007669"/>
    <property type="project" value="InterPro"/>
</dbReference>
<evidence type="ECO:0000259" key="4">
    <source>
        <dbReference type="Pfam" id="PF02775"/>
    </source>
</evidence>
<dbReference type="GO" id="GO:0006082">
    <property type="term" value="P:organic acid metabolic process"/>
    <property type="evidence" value="ECO:0007669"/>
    <property type="project" value="UniProtKB-ARBA"/>
</dbReference>
<comment type="similarity">
    <text evidence="1">Belongs to the TPP enzyme family.</text>
</comment>
<dbReference type="PANTHER" id="PTHR42981">
    <property type="entry name" value="PYRUVATE DEHYDROGENASE [UBIQUINONE]"/>
    <property type="match status" value="1"/>
</dbReference>
<dbReference type="FunFam" id="3.40.50.1220:FF:000013">
    <property type="entry name" value="Pyruvate dehydrogenase [ubiquinone]"/>
    <property type="match status" value="1"/>
</dbReference>
<proteinExistence type="inferred from homology"/>
<dbReference type="AlphaFoldDB" id="A0A8J8CGQ5"/>
<feature type="domain" description="Thiamine pyrophosphate enzyme central" evidence="3">
    <location>
        <begin position="106"/>
        <end position="234"/>
    </location>
</feature>
<dbReference type="InterPro" id="IPR011766">
    <property type="entry name" value="TPP_enzyme_TPP-bd"/>
</dbReference>
<accession>A0A8J8CGQ5</accession>
<evidence type="ECO:0000259" key="3">
    <source>
        <dbReference type="Pfam" id="PF00205"/>
    </source>
</evidence>
<dbReference type="InterPro" id="IPR012000">
    <property type="entry name" value="Thiamin_PyroP_enz_cen_dom"/>
</dbReference>
<feature type="non-terminal residue" evidence="5">
    <location>
        <position position="1"/>
    </location>
</feature>
<keyword evidence="5" id="KW-0830">Ubiquinone</keyword>
<evidence type="ECO:0000313" key="6">
    <source>
        <dbReference type="Proteomes" id="UP000716004"/>
    </source>
</evidence>
<dbReference type="InterPro" id="IPR047211">
    <property type="entry name" value="POXB-like"/>
</dbReference>
<dbReference type="InterPro" id="IPR000399">
    <property type="entry name" value="TPP-bd_CS"/>
</dbReference>
<dbReference type="InterPro" id="IPR029035">
    <property type="entry name" value="DHS-like_NAD/FAD-binding_dom"/>
</dbReference>
<dbReference type="EMBL" id="JAGVSJ010000087">
    <property type="protein sequence ID" value="MBX8632847.1"/>
    <property type="molecule type" value="Genomic_DNA"/>
</dbReference>
<dbReference type="SUPFAM" id="SSF52518">
    <property type="entry name" value="Thiamin diphosphate-binding fold (THDP-binding)"/>
    <property type="match status" value="2"/>
</dbReference>
<comment type="caution">
    <text evidence="5">The sequence shown here is derived from an EMBL/GenBank/DDBJ whole genome shotgun (WGS) entry which is preliminary data.</text>
</comment>
<keyword evidence="2" id="KW-0786">Thiamine pyrophosphate</keyword>
<gene>
    <name evidence="5" type="ORF">J9259_10115</name>
</gene>
<dbReference type="PROSITE" id="PS00187">
    <property type="entry name" value="TPP_ENZYMES"/>
    <property type="match status" value="1"/>
</dbReference>
<protein>
    <submittedName>
        <fullName evidence="5">Ubiquinone-dependent pyruvate dehydrogenase</fullName>
    </submittedName>
</protein>
<dbReference type="Gene3D" id="3.40.50.970">
    <property type="match status" value="2"/>
</dbReference>
<dbReference type="Gene3D" id="3.40.50.1220">
    <property type="entry name" value="TPP-binding domain"/>
    <property type="match status" value="1"/>
</dbReference>
<sequence length="490" mass="53279">YDCYRSRAPVLAIASHIPSREIGSRYFQETHPELLFRECARYCELVSRPEQIPDILEVAMRTSITERCVSVVVLPGDISLLDISDEAPAVAVRTEQPSAQPPEEAVKEAADILNSASKVTILGGAGCEGAHSELIEIAGILQAPIVHALRGKEFIEHDNPYDVGMTGFLGFSSGYYAMMNSDALLMLGTDFPYRQFYPQHAKVIQVDIRGEQIGRRTRVDLGLLGDVKTTLIALKPYLKQKTDADGHLKTSLDHYRKTRADLDSLATGKKGKTPVHPQYAAKTVDRLAAEDAIFVCDVGTPTLWAARYLTMNGKRRLLGSFSHGSMAGALPVAIGAQAAFPGRQVISLSGDGGLSMLMGELMTLRQHKLPVKVVVFNNSALDFVELEMKGAGILPYGTDLINPDFAKVAEAAGIPGFKAEKPEEVEPAISQALKHDGPALVDVTVNRSELIIPPGIHYEEIRGFTLYMAKAVLSGRGDEVIDLARTALFR</sequence>
<evidence type="ECO:0000313" key="5">
    <source>
        <dbReference type="EMBL" id="MBX8632847.1"/>
    </source>
</evidence>
<dbReference type="InterPro" id="IPR047212">
    <property type="entry name" value="TPP_POXB-like"/>
</dbReference>
<evidence type="ECO:0000256" key="1">
    <source>
        <dbReference type="ARBA" id="ARBA00007812"/>
    </source>
</evidence>
<dbReference type="Pfam" id="PF00205">
    <property type="entry name" value="TPP_enzyme_M"/>
    <property type="match status" value="1"/>
</dbReference>
<name>A0A8J8CGQ5_9ARCH</name>
<dbReference type="InterPro" id="IPR029061">
    <property type="entry name" value="THDP-binding"/>
</dbReference>
<dbReference type="SUPFAM" id="SSF52467">
    <property type="entry name" value="DHS-like NAD/FAD-binding domain"/>
    <property type="match status" value="1"/>
</dbReference>
<feature type="domain" description="Thiamine pyrophosphate enzyme TPP-binding" evidence="4">
    <location>
        <begin position="297"/>
        <end position="443"/>
    </location>
</feature>
<evidence type="ECO:0000256" key="2">
    <source>
        <dbReference type="ARBA" id="ARBA00023052"/>
    </source>
</evidence>
<dbReference type="Pfam" id="PF02775">
    <property type="entry name" value="TPP_enzyme_C"/>
    <property type="match status" value="1"/>
</dbReference>
<dbReference type="GO" id="GO:0003824">
    <property type="term" value="F:catalytic activity"/>
    <property type="evidence" value="ECO:0007669"/>
    <property type="project" value="InterPro"/>
</dbReference>
<reference evidence="5" key="1">
    <citation type="submission" date="2021-04" db="EMBL/GenBank/DDBJ databases">
        <title>Genomic insights into ecological role and evolution of a novel Thermoplasmata order Candidatus Sysuiplasmatales.</title>
        <authorList>
            <person name="Yuan Y."/>
        </authorList>
    </citation>
    <scope>NUCLEOTIDE SEQUENCE</scope>
    <source>
        <strain evidence="5">YP2-bin.285</strain>
    </source>
</reference>
<dbReference type="GO" id="GO:0000287">
    <property type="term" value="F:magnesium ion binding"/>
    <property type="evidence" value="ECO:0007669"/>
    <property type="project" value="InterPro"/>
</dbReference>
<dbReference type="GO" id="GO:0044272">
    <property type="term" value="P:sulfur compound biosynthetic process"/>
    <property type="evidence" value="ECO:0007669"/>
    <property type="project" value="UniProtKB-ARBA"/>
</dbReference>
<dbReference type="PANTHER" id="PTHR42981:SF2">
    <property type="entry name" value="PYRUVATE DEHYDROGENASE [UBIQUINONE]"/>
    <property type="match status" value="1"/>
</dbReference>
<organism evidence="5 6">
    <name type="scientific">Candidatus Sysuiplasma superficiale</name>
    <dbReference type="NCBI Taxonomy" id="2823368"/>
    <lineage>
        <taxon>Archaea</taxon>
        <taxon>Methanobacteriati</taxon>
        <taxon>Thermoplasmatota</taxon>
        <taxon>Thermoplasmata</taxon>
        <taxon>Candidatus Sysuiplasmatales</taxon>
        <taxon>Candidatus Sysuiplasmataceae</taxon>
        <taxon>Candidatus Sysuiplasma</taxon>
    </lineage>
</organism>